<sequence length="51" mass="5579">LEYQEQLVEDARFVRLPGPGESTVSLRDGELGAVREMPAEMIEPVAVEAGH</sequence>
<accession>A0ABP0L8Z7</accession>
<organism evidence="1 2">
    <name type="scientific">Durusdinium trenchii</name>
    <dbReference type="NCBI Taxonomy" id="1381693"/>
    <lineage>
        <taxon>Eukaryota</taxon>
        <taxon>Sar</taxon>
        <taxon>Alveolata</taxon>
        <taxon>Dinophyceae</taxon>
        <taxon>Suessiales</taxon>
        <taxon>Symbiodiniaceae</taxon>
        <taxon>Durusdinium</taxon>
    </lineage>
</organism>
<comment type="caution">
    <text evidence="1">The sequence shown here is derived from an EMBL/GenBank/DDBJ whole genome shotgun (WGS) entry which is preliminary data.</text>
</comment>
<keyword evidence="2" id="KW-1185">Reference proteome</keyword>
<gene>
    <name evidence="1" type="ORF">CCMP2556_LOCUS19984</name>
</gene>
<proteinExistence type="predicted"/>
<dbReference type="Proteomes" id="UP001642484">
    <property type="component" value="Unassembled WGS sequence"/>
</dbReference>
<name>A0ABP0L8Z7_9DINO</name>
<feature type="non-terminal residue" evidence="1">
    <location>
        <position position="1"/>
    </location>
</feature>
<evidence type="ECO:0000313" key="2">
    <source>
        <dbReference type="Proteomes" id="UP001642484"/>
    </source>
</evidence>
<protein>
    <submittedName>
        <fullName evidence="1">Uncharacterized protein</fullName>
    </submittedName>
</protein>
<evidence type="ECO:0000313" key="1">
    <source>
        <dbReference type="EMBL" id="CAK9035621.1"/>
    </source>
</evidence>
<reference evidence="1 2" key="1">
    <citation type="submission" date="2024-02" db="EMBL/GenBank/DDBJ databases">
        <authorList>
            <person name="Chen Y."/>
            <person name="Shah S."/>
            <person name="Dougan E. K."/>
            <person name="Thang M."/>
            <person name="Chan C."/>
        </authorList>
    </citation>
    <scope>NUCLEOTIDE SEQUENCE [LARGE SCALE GENOMIC DNA]</scope>
</reference>
<dbReference type="EMBL" id="CAXAMN010011558">
    <property type="protein sequence ID" value="CAK9035621.1"/>
    <property type="molecule type" value="Genomic_DNA"/>
</dbReference>
<feature type="non-terminal residue" evidence="1">
    <location>
        <position position="51"/>
    </location>
</feature>